<evidence type="ECO:0000256" key="1">
    <source>
        <dbReference type="SAM" id="MobiDB-lite"/>
    </source>
</evidence>
<protein>
    <submittedName>
        <fullName evidence="2">Uncharacterized protein</fullName>
    </submittedName>
</protein>
<reference evidence="2 3" key="1">
    <citation type="submission" date="2024-09" db="EMBL/GenBank/DDBJ databases">
        <authorList>
            <person name="Sun Q."/>
            <person name="Mori K."/>
        </authorList>
    </citation>
    <scope>NUCLEOTIDE SEQUENCE [LARGE SCALE GENOMIC DNA]</scope>
    <source>
        <strain evidence="2 3">CCM 7609</strain>
    </source>
</reference>
<keyword evidence="3" id="KW-1185">Reference proteome</keyword>
<sequence length="118" mass="12444">MIEVPRPDGQEEHLSGPATHASRGRYGQQPGDGQFRHARAVGPGTGRARQGAGDESIEGPRPREVQNAHARQGRGHDSSSPVALFTFHAVPCHGSTPSGSSGGTGATRSWCRRVRNQG</sequence>
<feature type="region of interest" description="Disordered" evidence="1">
    <location>
        <begin position="95"/>
        <end position="118"/>
    </location>
</feature>
<organism evidence="2 3">
    <name type="scientific">Citricoccus parietis</name>
    <dbReference type="NCBI Taxonomy" id="592307"/>
    <lineage>
        <taxon>Bacteria</taxon>
        <taxon>Bacillati</taxon>
        <taxon>Actinomycetota</taxon>
        <taxon>Actinomycetes</taxon>
        <taxon>Micrococcales</taxon>
        <taxon>Micrococcaceae</taxon>
        <taxon>Citricoccus</taxon>
    </lineage>
</organism>
<feature type="region of interest" description="Disordered" evidence="1">
    <location>
        <begin position="1"/>
        <end position="82"/>
    </location>
</feature>
<evidence type="ECO:0000313" key="3">
    <source>
        <dbReference type="Proteomes" id="UP001589575"/>
    </source>
</evidence>
<evidence type="ECO:0000313" key="2">
    <source>
        <dbReference type="EMBL" id="MFB9070075.1"/>
    </source>
</evidence>
<name>A0ABV5FTX0_9MICC</name>
<accession>A0ABV5FTX0</accession>
<feature type="compositionally biased region" description="Basic and acidic residues" evidence="1">
    <location>
        <begin position="1"/>
        <end position="14"/>
    </location>
</feature>
<comment type="caution">
    <text evidence="2">The sequence shown here is derived from an EMBL/GenBank/DDBJ whole genome shotgun (WGS) entry which is preliminary data.</text>
</comment>
<dbReference type="EMBL" id="JBHMFI010000001">
    <property type="protein sequence ID" value="MFB9070075.1"/>
    <property type="molecule type" value="Genomic_DNA"/>
</dbReference>
<dbReference type="Proteomes" id="UP001589575">
    <property type="component" value="Unassembled WGS sequence"/>
</dbReference>
<gene>
    <name evidence="2" type="ORF">ACFFX0_02255</name>
</gene>
<proteinExistence type="predicted"/>